<dbReference type="Gene3D" id="3.30.230.10">
    <property type="match status" value="1"/>
</dbReference>
<evidence type="ECO:0000313" key="16">
    <source>
        <dbReference type="EMBL" id="EFV14757.2"/>
    </source>
</evidence>
<evidence type="ECO:0000256" key="4">
    <source>
        <dbReference type="ARBA" id="ARBA00017858"/>
    </source>
</evidence>
<protein>
    <recommendedName>
        <fullName evidence="4 13">Homoserine kinase</fullName>
        <shortName evidence="13">HK</shortName>
        <shortName evidence="13">HSK</shortName>
        <ecNumber evidence="3 13">2.7.1.39</ecNumber>
    </recommendedName>
</protein>
<evidence type="ECO:0000256" key="3">
    <source>
        <dbReference type="ARBA" id="ARBA00012078"/>
    </source>
</evidence>
<feature type="domain" description="GHMP kinase N-terminal" evidence="14">
    <location>
        <begin position="67"/>
        <end position="154"/>
    </location>
</feature>
<dbReference type="PANTHER" id="PTHR20861">
    <property type="entry name" value="HOMOSERINE/4-DIPHOSPHOCYTIDYL-2-C-METHYL-D-ERYTHRITOL KINASE"/>
    <property type="match status" value="1"/>
</dbReference>
<evidence type="ECO:0000259" key="14">
    <source>
        <dbReference type="Pfam" id="PF00288"/>
    </source>
</evidence>
<dbReference type="HAMAP" id="MF_00384">
    <property type="entry name" value="Homoser_kinase"/>
    <property type="match status" value="1"/>
</dbReference>
<keyword evidence="10 13" id="KW-0067">ATP-binding</keyword>
<dbReference type="GO" id="GO:0005737">
    <property type="term" value="C:cytoplasm"/>
    <property type="evidence" value="ECO:0007669"/>
    <property type="project" value="UniProtKB-SubCell"/>
</dbReference>
<reference evidence="16 17" key="1">
    <citation type="journal article" date="2011" name="Stand. Genomic Sci.">
        <title>High quality draft genome sequence of Segniliparus rugosus CDC 945(T)= (ATCC BAA-974(T)).</title>
        <authorList>
            <person name="Earl A.M."/>
            <person name="Desjardins C.A."/>
            <person name="Fitzgerald M.G."/>
            <person name="Arachchi H.M."/>
            <person name="Zeng Q."/>
            <person name="Mehta T."/>
            <person name="Griggs A."/>
            <person name="Birren B.W."/>
            <person name="Toney N.C."/>
            <person name="Carr J."/>
            <person name="Posey J."/>
            <person name="Butler W.R."/>
        </authorList>
    </citation>
    <scope>NUCLEOTIDE SEQUENCE [LARGE SCALE GENOMIC DNA]</scope>
    <source>
        <strain evidence="17">ATCC BAA-974 / DSM 45345 / CCUG 50838 / CIP 108380 / JCM 13579 / CDC 945</strain>
    </source>
</reference>
<sequence>MADALPLGLSATVRVPASSANLGSGFDSLAVALAIYDEVTATVAESGLRVEVVGEDADVVAVDERHLVVQAIRRGLQARGWSAPGLLVRCVNAVPHARGLGSSAAAAVGGLAVAQALAAKAAGSEELLDQAQLVQLGGEFEGHPDNAAASALGGAVVSWAEGGGQYRAAPIRLSPQVSPVVFIPQSRGLTHVSRGVLPSLVPREDAVANLSRSALMVLALSADPALLFAASEDRLHQPHRAAEQPETAALVQALRDRGVAAMVSGAGPSVLALTSGDADRLACAEAPVGHCWERREVSFAQGVQAR</sequence>
<accession>E5XLI4</accession>
<comment type="caution">
    <text evidence="16">The sequence shown here is derived from an EMBL/GenBank/DDBJ whole genome shotgun (WGS) entry which is preliminary data.</text>
</comment>
<evidence type="ECO:0000256" key="2">
    <source>
        <dbReference type="ARBA" id="ARBA00007370"/>
    </source>
</evidence>
<organism evidence="16 17">
    <name type="scientific">Segniliparus rugosus (strain ATCC BAA-974 / DSM 45345 / CCUG 50838 / CIP 108380 / JCM 13579 / CDC 945)</name>
    <dbReference type="NCBI Taxonomy" id="679197"/>
    <lineage>
        <taxon>Bacteria</taxon>
        <taxon>Bacillati</taxon>
        <taxon>Actinomycetota</taxon>
        <taxon>Actinomycetes</taxon>
        <taxon>Mycobacteriales</taxon>
        <taxon>Segniliparaceae</taxon>
        <taxon>Segniliparus</taxon>
    </lineage>
</organism>
<dbReference type="GO" id="GO:0005524">
    <property type="term" value="F:ATP binding"/>
    <property type="evidence" value="ECO:0007669"/>
    <property type="project" value="UniProtKB-UniRule"/>
</dbReference>
<dbReference type="UniPathway" id="UPA00050">
    <property type="reaction ID" value="UER00064"/>
</dbReference>
<feature type="binding site" evidence="13">
    <location>
        <begin position="95"/>
        <end position="105"/>
    </location>
    <ligand>
        <name>ATP</name>
        <dbReference type="ChEBI" id="CHEBI:30616"/>
    </ligand>
</feature>
<dbReference type="RefSeq" id="WP_021030567.1">
    <property type="nucleotide sequence ID" value="NZ_KI391954.1"/>
</dbReference>
<dbReference type="GO" id="GO:0004413">
    <property type="term" value="F:homoserine kinase activity"/>
    <property type="evidence" value="ECO:0007669"/>
    <property type="project" value="UniProtKB-UniRule"/>
</dbReference>
<dbReference type="InterPro" id="IPR013750">
    <property type="entry name" value="GHMP_kinase_C_dom"/>
</dbReference>
<gene>
    <name evidence="13" type="primary">thrB</name>
    <name evidence="16" type="ORF">HMPREF9336_00353</name>
</gene>
<dbReference type="InterPro" id="IPR006204">
    <property type="entry name" value="GHMP_kinase_N_dom"/>
</dbReference>
<evidence type="ECO:0000256" key="5">
    <source>
        <dbReference type="ARBA" id="ARBA00022605"/>
    </source>
</evidence>
<keyword evidence="5 13" id="KW-0028">Amino-acid biosynthesis</keyword>
<dbReference type="PIRSF" id="PIRSF000676">
    <property type="entry name" value="Homoser_kin"/>
    <property type="match status" value="1"/>
</dbReference>
<evidence type="ECO:0000256" key="12">
    <source>
        <dbReference type="ARBA" id="ARBA00049954"/>
    </source>
</evidence>
<evidence type="ECO:0000256" key="1">
    <source>
        <dbReference type="ARBA" id="ARBA00005015"/>
    </source>
</evidence>
<dbReference type="InterPro" id="IPR000870">
    <property type="entry name" value="Homoserine_kinase"/>
</dbReference>
<dbReference type="PANTHER" id="PTHR20861:SF1">
    <property type="entry name" value="HOMOSERINE KINASE"/>
    <property type="match status" value="1"/>
</dbReference>
<dbReference type="InterPro" id="IPR020568">
    <property type="entry name" value="Ribosomal_Su5_D2-typ_SF"/>
</dbReference>
<evidence type="ECO:0000259" key="15">
    <source>
        <dbReference type="Pfam" id="PF08544"/>
    </source>
</evidence>
<dbReference type="eggNOG" id="COG0083">
    <property type="taxonomic scope" value="Bacteria"/>
</dbReference>
<comment type="similarity">
    <text evidence="2 13">Belongs to the GHMP kinase family. Homoserine kinase subfamily.</text>
</comment>
<dbReference type="PRINTS" id="PR00958">
    <property type="entry name" value="HOMSERKINASE"/>
</dbReference>
<dbReference type="AlphaFoldDB" id="E5XLI4"/>
<evidence type="ECO:0000256" key="8">
    <source>
        <dbReference type="ARBA" id="ARBA00022741"/>
    </source>
</evidence>
<keyword evidence="7 13" id="KW-0791">Threonine biosynthesis</keyword>
<feature type="domain" description="GHMP kinase C-terminal" evidence="15">
    <location>
        <begin position="228"/>
        <end position="282"/>
    </location>
</feature>
<dbReference type="Pfam" id="PF00288">
    <property type="entry name" value="GHMP_kinases_N"/>
    <property type="match status" value="1"/>
</dbReference>
<dbReference type="NCBIfam" id="TIGR00191">
    <property type="entry name" value="thrB"/>
    <property type="match status" value="1"/>
</dbReference>
<name>E5XLI4_SEGRC</name>
<evidence type="ECO:0000256" key="7">
    <source>
        <dbReference type="ARBA" id="ARBA00022697"/>
    </source>
</evidence>
<dbReference type="Pfam" id="PF08544">
    <property type="entry name" value="GHMP_kinases_C"/>
    <property type="match status" value="1"/>
</dbReference>
<dbReference type="InterPro" id="IPR014721">
    <property type="entry name" value="Ribsml_uS5_D2-typ_fold_subgr"/>
</dbReference>
<dbReference type="SUPFAM" id="SSF54211">
    <property type="entry name" value="Ribosomal protein S5 domain 2-like"/>
    <property type="match status" value="1"/>
</dbReference>
<dbReference type="Proteomes" id="UP000004816">
    <property type="component" value="Unassembled WGS sequence"/>
</dbReference>
<comment type="function">
    <text evidence="12 13">Catalyzes the ATP-dependent phosphorylation of L-homoserine to L-homoserine phosphate.</text>
</comment>
<dbReference type="STRING" id="679197.HMPREF9336_00353"/>
<comment type="catalytic activity">
    <reaction evidence="11 13">
        <text>L-homoserine + ATP = O-phospho-L-homoserine + ADP + H(+)</text>
        <dbReference type="Rhea" id="RHEA:13985"/>
        <dbReference type="ChEBI" id="CHEBI:15378"/>
        <dbReference type="ChEBI" id="CHEBI:30616"/>
        <dbReference type="ChEBI" id="CHEBI:57476"/>
        <dbReference type="ChEBI" id="CHEBI:57590"/>
        <dbReference type="ChEBI" id="CHEBI:456216"/>
        <dbReference type="EC" id="2.7.1.39"/>
    </reaction>
</comment>
<keyword evidence="8 13" id="KW-0547">Nucleotide-binding</keyword>
<evidence type="ECO:0000256" key="9">
    <source>
        <dbReference type="ARBA" id="ARBA00022777"/>
    </source>
</evidence>
<dbReference type="PROSITE" id="PS00627">
    <property type="entry name" value="GHMP_KINASES_ATP"/>
    <property type="match status" value="1"/>
</dbReference>
<dbReference type="SUPFAM" id="SSF55060">
    <property type="entry name" value="GHMP Kinase, C-terminal domain"/>
    <property type="match status" value="1"/>
</dbReference>
<evidence type="ECO:0000256" key="10">
    <source>
        <dbReference type="ARBA" id="ARBA00022840"/>
    </source>
</evidence>
<keyword evidence="17" id="KW-1185">Reference proteome</keyword>
<proteinExistence type="inferred from homology"/>
<dbReference type="InterPro" id="IPR036554">
    <property type="entry name" value="GHMP_kinase_C_sf"/>
</dbReference>
<comment type="subcellular location">
    <subcellularLocation>
        <location evidence="13">Cytoplasm</location>
    </subcellularLocation>
</comment>
<dbReference type="EMBL" id="ACZI02000003">
    <property type="protein sequence ID" value="EFV14757.2"/>
    <property type="molecule type" value="Genomic_DNA"/>
</dbReference>
<dbReference type="OrthoDB" id="9769912at2"/>
<keyword evidence="6 13" id="KW-0808">Transferase</keyword>
<evidence type="ECO:0000313" key="17">
    <source>
        <dbReference type="Proteomes" id="UP000004816"/>
    </source>
</evidence>
<keyword evidence="13" id="KW-0963">Cytoplasm</keyword>
<dbReference type="InterPro" id="IPR006203">
    <property type="entry name" value="GHMP_knse_ATP-bd_CS"/>
</dbReference>
<evidence type="ECO:0000256" key="11">
    <source>
        <dbReference type="ARBA" id="ARBA00049375"/>
    </source>
</evidence>
<dbReference type="GO" id="GO:0009088">
    <property type="term" value="P:threonine biosynthetic process"/>
    <property type="evidence" value="ECO:0007669"/>
    <property type="project" value="UniProtKB-UniRule"/>
</dbReference>
<dbReference type="EC" id="2.7.1.39" evidence="3 13"/>
<keyword evidence="9 13" id="KW-0418">Kinase</keyword>
<comment type="pathway">
    <text evidence="1 13">Amino-acid biosynthesis; L-threonine biosynthesis; L-threonine from L-aspartate: step 4/5.</text>
</comment>
<evidence type="ECO:0000256" key="6">
    <source>
        <dbReference type="ARBA" id="ARBA00022679"/>
    </source>
</evidence>
<dbReference type="HOGENOM" id="CLU_041243_0_1_11"/>
<dbReference type="Gene3D" id="3.30.70.890">
    <property type="entry name" value="GHMP kinase, C-terminal domain"/>
    <property type="match status" value="1"/>
</dbReference>
<evidence type="ECO:0000256" key="13">
    <source>
        <dbReference type="HAMAP-Rule" id="MF_00384"/>
    </source>
</evidence>